<dbReference type="PANTHER" id="PTHR43166">
    <property type="entry name" value="AMINO ACID IMPORT ATP-BINDING PROTEIN"/>
    <property type="match status" value="1"/>
</dbReference>
<keyword evidence="5 9" id="KW-0067">ATP-binding</keyword>
<keyword evidence="2" id="KW-0813">Transport</keyword>
<dbReference type="GO" id="GO:0005886">
    <property type="term" value="C:plasma membrane"/>
    <property type="evidence" value="ECO:0007669"/>
    <property type="project" value="UniProtKB-SubCell"/>
</dbReference>
<dbReference type="EMBL" id="CP038145">
    <property type="protein sequence ID" value="QBQ64163.1"/>
    <property type="molecule type" value="Genomic_DNA"/>
</dbReference>
<dbReference type="InterPro" id="IPR027417">
    <property type="entry name" value="P-loop_NTPase"/>
</dbReference>
<keyword evidence="6" id="KW-1278">Translocase</keyword>
<dbReference type="Proteomes" id="UP000294444">
    <property type="component" value="Chromosome"/>
</dbReference>
<dbReference type="InterPro" id="IPR003593">
    <property type="entry name" value="AAA+_ATPase"/>
</dbReference>
<dbReference type="GO" id="GO:0015416">
    <property type="term" value="F:ABC-type phosphonate transporter activity"/>
    <property type="evidence" value="ECO:0007669"/>
    <property type="project" value="InterPro"/>
</dbReference>
<dbReference type="SMART" id="SM00382">
    <property type="entry name" value="AAA"/>
    <property type="match status" value="1"/>
</dbReference>
<dbReference type="PROSITE" id="PS00211">
    <property type="entry name" value="ABC_TRANSPORTER_1"/>
    <property type="match status" value="1"/>
</dbReference>
<keyword evidence="7" id="KW-0472">Membrane</keyword>
<evidence type="ECO:0000256" key="7">
    <source>
        <dbReference type="ARBA" id="ARBA00023136"/>
    </source>
</evidence>
<dbReference type="RefSeq" id="WP_208717127.1">
    <property type="nucleotide sequence ID" value="NZ_CP038145.1"/>
</dbReference>
<dbReference type="CDD" id="cd03256">
    <property type="entry name" value="ABC_PhnC_transporter"/>
    <property type="match status" value="1"/>
</dbReference>
<dbReference type="Gene3D" id="3.40.50.300">
    <property type="entry name" value="P-loop containing nucleotide triphosphate hydrolases"/>
    <property type="match status" value="1"/>
</dbReference>
<evidence type="ECO:0000256" key="1">
    <source>
        <dbReference type="ARBA" id="ARBA00004417"/>
    </source>
</evidence>
<evidence type="ECO:0000313" key="10">
    <source>
        <dbReference type="Proteomes" id="UP000294444"/>
    </source>
</evidence>
<evidence type="ECO:0000256" key="3">
    <source>
        <dbReference type="ARBA" id="ARBA00022475"/>
    </source>
</evidence>
<dbReference type="KEGG" id="aio:EXH44_08015"/>
<feature type="domain" description="ABC transporter" evidence="8">
    <location>
        <begin position="6"/>
        <end position="247"/>
    </location>
</feature>
<evidence type="ECO:0000256" key="4">
    <source>
        <dbReference type="ARBA" id="ARBA00022741"/>
    </source>
</evidence>
<dbReference type="InterPro" id="IPR050086">
    <property type="entry name" value="MetN_ABC_transporter-like"/>
</dbReference>
<keyword evidence="4" id="KW-0547">Nucleotide-binding</keyword>
<sequence>MMQSLLSFHHTTKHFGKQAVLDDICLTIRSGEIVALVGPSGSGKSTLMNSIMRAVPLTSGEIWLENRNIQDYQDNKQFAQQVGMLHQQYDLVKQLEVIHNVLAGRLNQWGFWQSLFSLVKPQERHLAEQALAAVGLLDKIDQPTAELSGGEQQRVAIARLLVQNPKLILADEPVSALDPVNAQNVLALLTGLVREQGKTLIASMHSVEYAKAYFDRMIGIKQGKIVFDLQTEQVTQEQLNVLYGLVRNET</sequence>
<dbReference type="PROSITE" id="PS50893">
    <property type="entry name" value="ABC_TRANSPORTER_2"/>
    <property type="match status" value="1"/>
</dbReference>
<comment type="subcellular location">
    <subcellularLocation>
        <location evidence="1">Cell inner membrane</location>
        <topology evidence="1">Peripheral membrane protein</topology>
    </subcellularLocation>
</comment>
<reference evidence="9 10" key="1">
    <citation type="submission" date="2019-03" db="EMBL/GenBank/DDBJ databases">
        <authorList>
            <person name="Che Y."/>
            <person name="Zhou L."/>
        </authorList>
    </citation>
    <scope>NUCLEOTIDE SEQUENCE [LARGE SCALE GENOMIC DNA]</scope>
    <source>
        <strain evidence="9 10">AIFJ1607</strain>
    </source>
</reference>
<keyword evidence="10" id="KW-1185">Reference proteome</keyword>
<evidence type="ECO:0000256" key="2">
    <source>
        <dbReference type="ARBA" id="ARBA00022448"/>
    </source>
</evidence>
<proteinExistence type="predicted"/>
<name>A0A4P7CGL0_9PAST</name>
<dbReference type="SUPFAM" id="SSF52540">
    <property type="entry name" value="P-loop containing nucleoside triphosphate hydrolases"/>
    <property type="match status" value="1"/>
</dbReference>
<dbReference type="InterPro" id="IPR012693">
    <property type="entry name" value="ABC_transpr_PhnC"/>
</dbReference>
<evidence type="ECO:0000313" key="9">
    <source>
        <dbReference type="EMBL" id="QBQ64163.1"/>
    </source>
</evidence>
<dbReference type="AlphaFoldDB" id="A0A4P7CGL0"/>
<dbReference type="InterPro" id="IPR017871">
    <property type="entry name" value="ABC_transporter-like_CS"/>
</dbReference>
<dbReference type="Pfam" id="PF00005">
    <property type="entry name" value="ABC_tran"/>
    <property type="match status" value="1"/>
</dbReference>
<keyword evidence="3" id="KW-1003">Cell membrane</keyword>
<evidence type="ECO:0000259" key="8">
    <source>
        <dbReference type="PROSITE" id="PS50893"/>
    </source>
</evidence>
<evidence type="ECO:0000256" key="5">
    <source>
        <dbReference type="ARBA" id="ARBA00022840"/>
    </source>
</evidence>
<gene>
    <name evidence="9" type="ORF">EXH44_08015</name>
</gene>
<organism evidence="9 10">
    <name type="scientific">Actinobacillus indolicus</name>
    <dbReference type="NCBI Taxonomy" id="51049"/>
    <lineage>
        <taxon>Bacteria</taxon>
        <taxon>Pseudomonadati</taxon>
        <taxon>Pseudomonadota</taxon>
        <taxon>Gammaproteobacteria</taxon>
        <taxon>Pasteurellales</taxon>
        <taxon>Pasteurellaceae</taxon>
        <taxon>Actinobacillus</taxon>
    </lineage>
</organism>
<accession>A0A4P7CGL0</accession>
<dbReference type="GO" id="GO:0005524">
    <property type="term" value="F:ATP binding"/>
    <property type="evidence" value="ECO:0007669"/>
    <property type="project" value="UniProtKB-KW"/>
</dbReference>
<evidence type="ECO:0000256" key="6">
    <source>
        <dbReference type="ARBA" id="ARBA00022967"/>
    </source>
</evidence>
<protein>
    <submittedName>
        <fullName evidence="9">Phosphonate ABC transporter ATP-binding protein</fullName>
    </submittedName>
</protein>
<dbReference type="InterPro" id="IPR003439">
    <property type="entry name" value="ABC_transporter-like_ATP-bd"/>
</dbReference>
<dbReference type="GO" id="GO:0016887">
    <property type="term" value="F:ATP hydrolysis activity"/>
    <property type="evidence" value="ECO:0007669"/>
    <property type="project" value="InterPro"/>
</dbReference>